<proteinExistence type="predicted"/>
<keyword evidence="7" id="KW-0249">Electron transport</keyword>
<feature type="signal peptide" evidence="12">
    <location>
        <begin position="1"/>
        <end position="26"/>
    </location>
</feature>
<dbReference type="InParanoid" id="A0A059DH04"/>
<dbReference type="AlphaFoldDB" id="A0A059DH04"/>
<dbReference type="CDD" id="cd08760">
    <property type="entry name" value="Cyt_b561_FRRS1_like"/>
    <property type="match status" value="1"/>
</dbReference>
<comment type="subcellular location">
    <subcellularLocation>
        <location evidence="2">Membrane</location>
        <topology evidence="2">Multi-pass membrane protein</topology>
    </subcellularLocation>
</comment>
<dbReference type="InterPro" id="IPR045150">
    <property type="entry name" value="CYB561D1/2"/>
</dbReference>
<feature type="domain" description="Cytochrome b561" evidence="13">
    <location>
        <begin position="11"/>
        <end position="218"/>
    </location>
</feature>
<evidence type="ECO:0000256" key="9">
    <source>
        <dbReference type="ARBA" id="ARBA00023004"/>
    </source>
</evidence>
<dbReference type="GO" id="GO:0016491">
    <property type="term" value="F:oxidoreductase activity"/>
    <property type="evidence" value="ECO:0000318"/>
    <property type="project" value="GO_Central"/>
</dbReference>
<feature type="transmembrane region" description="Helical" evidence="11">
    <location>
        <begin position="53"/>
        <end position="75"/>
    </location>
</feature>
<comment type="cofactor">
    <cofactor evidence="1">
        <name>heme b</name>
        <dbReference type="ChEBI" id="CHEBI:60344"/>
    </cofactor>
</comment>
<evidence type="ECO:0000256" key="5">
    <source>
        <dbReference type="ARBA" id="ARBA00022692"/>
    </source>
</evidence>
<sequence>MLVPHKVCSQMSTLLLVFSLPLFAGSSQERNVGSHTNSNIDAHKVSSRLLFEITLHGFLLWVSLGLLMPLGVLVIRMSKGEESGRKLKIYFRAHAILQMLSVLLATAGAIMSIKNFSNSFNNHHQRIGLVLYGMIWLQALAGFLRPLRRSKGRFPWFFGHWALGTTVSLLGVINIYSGLLAYSEKTSRSIRLWVILFTVEVSFFSFFYLLQDKLEYIQKQGVVLGNEPSRPIDQTASHNVKEESLIESG</sequence>
<keyword evidence="9" id="KW-0408">Iron</keyword>
<feature type="transmembrane region" description="Helical" evidence="11">
    <location>
        <begin position="156"/>
        <end position="178"/>
    </location>
</feature>
<dbReference type="Gramene" id="KCW89754">
    <property type="protein sequence ID" value="KCW89754"/>
    <property type="gene ID" value="EUGRSUZ_A02016"/>
</dbReference>
<keyword evidence="12" id="KW-0732">Signal</keyword>
<feature type="transmembrane region" description="Helical" evidence="11">
    <location>
        <begin position="95"/>
        <end position="113"/>
    </location>
</feature>
<protein>
    <recommendedName>
        <fullName evidence="13">Cytochrome b561 domain-containing protein</fullName>
    </recommendedName>
</protein>
<feature type="transmembrane region" description="Helical" evidence="11">
    <location>
        <begin position="125"/>
        <end position="144"/>
    </location>
</feature>
<keyword evidence="6" id="KW-0479">Metal-binding</keyword>
<dbReference type="STRING" id="71139.A0A059DH04"/>
<dbReference type="OrthoDB" id="19261at2759"/>
<evidence type="ECO:0000256" key="11">
    <source>
        <dbReference type="SAM" id="Phobius"/>
    </source>
</evidence>
<dbReference type="InterPro" id="IPR006593">
    <property type="entry name" value="Cyt_b561/ferric_Rdtase_TM"/>
</dbReference>
<evidence type="ECO:0000256" key="2">
    <source>
        <dbReference type="ARBA" id="ARBA00004141"/>
    </source>
</evidence>
<evidence type="ECO:0000256" key="4">
    <source>
        <dbReference type="ARBA" id="ARBA00022617"/>
    </source>
</evidence>
<dbReference type="GO" id="GO:0046872">
    <property type="term" value="F:metal ion binding"/>
    <property type="evidence" value="ECO:0007669"/>
    <property type="project" value="UniProtKB-KW"/>
</dbReference>
<evidence type="ECO:0000256" key="12">
    <source>
        <dbReference type="SAM" id="SignalP"/>
    </source>
</evidence>
<evidence type="ECO:0000256" key="7">
    <source>
        <dbReference type="ARBA" id="ARBA00022982"/>
    </source>
</evidence>
<dbReference type="GO" id="GO:0016020">
    <property type="term" value="C:membrane"/>
    <property type="evidence" value="ECO:0007669"/>
    <property type="project" value="UniProtKB-SubCell"/>
</dbReference>
<dbReference type="Gene3D" id="1.20.120.1770">
    <property type="match status" value="1"/>
</dbReference>
<feature type="chain" id="PRO_5001570316" description="Cytochrome b561 domain-containing protein" evidence="12">
    <location>
        <begin position="27"/>
        <end position="249"/>
    </location>
</feature>
<feature type="transmembrane region" description="Helical" evidence="11">
    <location>
        <begin position="190"/>
        <end position="210"/>
    </location>
</feature>
<evidence type="ECO:0000256" key="3">
    <source>
        <dbReference type="ARBA" id="ARBA00022448"/>
    </source>
</evidence>
<dbReference type="PROSITE" id="PS50939">
    <property type="entry name" value="CYTOCHROME_B561"/>
    <property type="match status" value="1"/>
</dbReference>
<dbReference type="SMART" id="SM00665">
    <property type="entry name" value="B561"/>
    <property type="match status" value="1"/>
</dbReference>
<evidence type="ECO:0000256" key="10">
    <source>
        <dbReference type="ARBA" id="ARBA00023136"/>
    </source>
</evidence>
<organism evidence="14">
    <name type="scientific">Eucalyptus grandis</name>
    <name type="common">Flooded gum</name>
    <dbReference type="NCBI Taxonomy" id="71139"/>
    <lineage>
        <taxon>Eukaryota</taxon>
        <taxon>Viridiplantae</taxon>
        <taxon>Streptophyta</taxon>
        <taxon>Embryophyta</taxon>
        <taxon>Tracheophyta</taxon>
        <taxon>Spermatophyta</taxon>
        <taxon>Magnoliopsida</taxon>
        <taxon>eudicotyledons</taxon>
        <taxon>Gunneridae</taxon>
        <taxon>Pentapetalae</taxon>
        <taxon>rosids</taxon>
        <taxon>malvids</taxon>
        <taxon>Myrtales</taxon>
        <taxon>Myrtaceae</taxon>
        <taxon>Myrtoideae</taxon>
        <taxon>Eucalypteae</taxon>
        <taxon>Eucalyptus</taxon>
    </lineage>
</organism>
<evidence type="ECO:0000256" key="6">
    <source>
        <dbReference type="ARBA" id="ARBA00022723"/>
    </source>
</evidence>
<dbReference type="OMA" id="THAILQI"/>
<dbReference type="PANTHER" id="PTHR15422">
    <property type="entry name" value="OS05G0565100 PROTEIN"/>
    <property type="match status" value="1"/>
</dbReference>
<evidence type="ECO:0000313" key="14">
    <source>
        <dbReference type="EMBL" id="KCW89754.1"/>
    </source>
</evidence>
<dbReference type="KEGG" id="egr:104442172"/>
<evidence type="ECO:0000256" key="8">
    <source>
        <dbReference type="ARBA" id="ARBA00022989"/>
    </source>
</evidence>
<keyword evidence="8 11" id="KW-1133">Transmembrane helix</keyword>
<evidence type="ECO:0000259" key="13">
    <source>
        <dbReference type="PROSITE" id="PS50939"/>
    </source>
</evidence>
<dbReference type="GO" id="GO:0140575">
    <property type="term" value="F:transmembrane monodehydroascorbate reductase activity"/>
    <property type="evidence" value="ECO:0007669"/>
    <property type="project" value="InterPro"/>
</dbReference>
<keyword evidence="3" id="KW-0813">Transport</keyword>
<evidence type="ECO:0000256" key="1">
    <source>
        <dbReference type="ARBA" id="ARBA00001970"/>
    </source>
</evidence>
<keyword evidence="4" id="KW-0349">Heme</keyword>
<name>A0A059DH04_EUCGR</name>
<gene>
    <name evidence="14" type="ORF">EUGRSUZ_A02016</name>
</gene>
<reference evidence="14" key="1">
    <citation type="submission" date="2013-07" db="EMBL/GenBank/DDBJ databases">
        <title>The genome of Eucalyptus grandis.</title>
        <authorList>
            <person name="Schmutz J."/>
            <person name="Hayes R."/>
            <person name="Myburg A."/>
            <person name="Tuskan G."/>
            <person name="Grattapaglia D."/>
            <person name="Rokhsar D.S."/>
        </authorList>
    </citation>
    <scope>NUCLEOTIDE SEQUENCE</scope>
    <source>
        <tissue evidence="14">Leaf extractions</tissue>
    </source>
</reference>
<keyword evidence="5 11" id="KW-0812">Transmembrane</keyword>
<accession>A0A059DH04</accession>
<dbReference type="EMBL" id="KK198753">
    <property type="protein sequence ID" value="KCW89754.1"/>
    <property type="molecule type" value="Genomic_DNA"/>
</dbReference>
<keyword evidence="10 11" id="KW-0472">Membrane</keyword>
<dbReference type="PANTHER" id="PTHR15422:SF24">
    <property type="entry name" value="DOMON RELATED DOMAIN-CONTAINING PROTEIN"/>
    <property type="match status" value="1"/>
</dbReference>
<dbReference type="eggNOG" id="KOG4293">
    <property type="taxonomic scope" value="Eukaryota"/>
</dbReference>
<dbReference type="Pfam" id="PF03188">
    <property type="entry name" value="Cytochrom_B561"/>
    <property type="match status" value="1"/>
</dbReference>